<dbReference type="Pfam" id="PF13511">
    <property type="entry name" value="DUF4124"/>
    <property type="match status" value="1"/>
</dbReference>
<accession>A0A0A1YI14</accession>
<gene>
    <name evidence="4" type="ORF">TMS3_0118745</name>
</gene>
<feature type="region of interest" description="Disordered" evidence="1">
    <location>
        <begin position="34"/>
        <end position="90"/>
    </location>
</feature>
<dbReference type="Proteomes" id="UP000030063">
    <property type="component" value="Unassembled WGS sequence"/>
</dbReference>
<feature type="chain" id="PRO_5001984920" description="DUF4124 domain-containing protein" evidence="2">
    <location>
        <begin position="18"/>
        <end position="141"/>
    </location>
</feature>
<reference evidence="4 5" key="1">
    <citation type="journal article" date="2014" name="Genome Announc.">
        <title>Draft Genome Sequence of Petroleum Oil-Degrading Marine Bacterium Pseudomonas taeanensis Strain MS-3, Isolated from a Crude Oil-Contaminated Seashore.</title>
        <authorList>
            <person name="Lee S.Y."/>
            <person name="Kim S.H."/>
            <person name="Lee D.G."/>
            <person name="Shin S."/>
            <person name="Yun S.H."/>
            <person name="Choi C.W."/>
            <person name="Chung Y.H."/>
            <person name="Choi J.S."/>
            <person name="Kahng H.Y."/>
            <person name="Kim S.I."/>
        </authorList>
    </citation>
    <scope>NUCLEOTIDE SEQUENCE [LARGE SCALE GENOMIC DNA]</scope>
    <source>
        <strain evidence="4 5">MS-3</strain>
    </source>
</reference>
<organism evidence="4 5">
    <name type="scientific">Pseudomonas taeanensis MS-3</name>
    <dbReference type="NCBI Taxonomy" id="1395571"/>
    <lineage>
        <taxon>Bacteria</taxon>
        <taxon>Pseudomonadati</taxon>
        <taxon>Pseudomonadota</taxon>
        <taxon>Gammaproteobacteria</taxon>
        <taxon>Pseudomonadales</taxon>
        <taxon>Pseudomonadaceae</taxon>
        <taxon>Pseudomonas</taxon>
    </lineage>
</organism>
<keyword evidence="5" id="KW-1185">Reference proteome</keyword>
<dbReference type="EMBL" id="AWSQ01000006">
    <property type="protein sequence ID" value="KFX68284.1"/>
    <property type="molecule type" value="Genomic_DNA"/>
</dbReference>
<evidence type="ECO:0000256" key="2">
    <source>
        <dbReference type="SAM" id="SignalP"/>
    </source>
</evidence>
<dbReference type="STRING" id="1395571.TMS3_0118745"/>
<dbReference type="eggNOG" id="ENOG50339YA">
    <property type="taxonomic scope" value="Bacteria"/>
</dbReference>
<proteinExistence type="predicted"/>
<evidence type="ECO:0000256" key="1">
    <source>
        <dbReference type="SAM" id="MobiDB-lite"/>
    </source>
</evidence>
<feature type="compositionally biased region" description="Basic and acidic residues" evidence="1">
    <location>
        <begin position="49"/>
        <end position="73"/>
    </location>
</feature>
<comment type="caution">
    <text evidence="4">The sequence shown here is derived from an EMBL/GenBank/DDBJ whole genome shotgun (WGS) entry which is preliminary data.</text>
</comment>
<dbReference type="AlphaFoldDB" id="A0A0A1YI14"/>
<dbReference type="RefSeq" id="WP_025166734.1">
    <property type="nucleotide sequence ID" value="NZ_AWSQ01000006.1"/>
</dbReference>
<evidence type="ECO:0000313" key="4">
    <source>
        <dbReference type="EMBL" id="KFX68284.1"/>
    </source>
</evidence>
<protein>
    <recommendedName>
        <fullName evidence="3">DUF4124 domain-containing protein</fullName>
    </recommendedName>
</protein>
<name>A0A0A1YI14_9PSED</name>
<keyword evidence="2" id="KW-0732">Signal</keyword>
<dbReference type="InterPro" id="IPR025392">
    <property type="entry name" value="DUF4124"/>
</dbReference>
<feature type="signal peptide" evidence="2">
    <location>
        <begin position="1"/>
        <end position="17"/>
    </location>
</feature>
<feature type="compositionally biased region" description="Basic and acidic residues" evidence="1">
    <location>
        <begin position="81"/>
        <end position="90"/>
    </location>
</feature>
<feature type="domain" description="DUF4124" evidence="3">
    <location>
        <begin position="7"/>
        <end position="57"/>
    </location>
</feature>
<evidence type="ECO:0000313" key="5">
    <source>
        <dbReference type="Proteomes" id="UP000030063"/>
    </source>
</evidence>
<evidence type="ECO:0000259" key="3">
    <source>
        <dbReference type="Pfam" id="PF13511"/>
    </source>
</evidence>
<sequence length="141" mass="16188">MRLWLSCLLLLSGLAVADIYRWVDANGQVHFGQRPTGAGAEQVEVKPQVVERDAATRERQARSARFYEARRQEQAQASAESAERQHTRAQKCNELRNALARMPEGRRYFRSEANGERSYYSDEELDAARRRLRDQLSEGCS</sequence>
<dbReference type="OrthoDB" id="7068596at2"/>